<comment type="caution">
    <text evidence="1">The sequence shown here is derived from an EMBL/GenBank/DDBJ whole genome shotgun (WGS) entry which is preliminary data.</text>
</comment>
<sequence length="117" mass="13438">MSSEQQIPLPMLTYYTGPCLVSSEIVAAAKSYRDAVRACWHLRTRRSLTKRALAEEAVLYASHVSDYVSDNNNKRELPARYINAFEIACGNRFISQWLARQARLTIFEELLEQRRAA</sequence>
<organism evidence="1 2">
    <name type="scientific">Caenimonas terrae</name>
    <dbReference type="NCBI Taxonomy" id="696074"/>
    <lineage>
        <taxon>Bacteria</taxon>
        <taxon>Pseudomonadati</taxon>
        <taxon>Pseudomonadota</taxon>
        <taxon>Betaproteobacteria</taxon>
        <taxon>Burkholderiales</taxon>
        <taxon>Comamonadaceae</taxon>
        <taxon>Caenimonas</taxon>
    </lineage>
</organism>
<proteinExistence type="predicted"/>
<name>A0ABW0NC41_9BURK</name>
<dbReference type="EMBL" id="JBHSMF010000006">
    <property type="protein sequence ID" value="MFC5498149.1"/>
    <property type="molecule type" value="Genomic_DNA"/>
</dbReference>
<evidence type="ECO:0000313" key="2">
    <source>
        <dbReference type="Proteomes" id="UP001596037"/>
    </source>
</evidence>
<dbReference type="Proteomes" id="UP001596037">
    <property type="component" value="Unassembled WGS sequence"/>
</dbReference>
<reference evidence="2" key="1">
    <citation type="journal article" date="2019" name="Int. J. Syst. Evol. Microbiol.">
        <title>The Global Catalogue of Microorganisms (GCM) 10K type strain sequencing project: providing services to taxonomists for standard genome sequencing and annotation.</title>
        <authorList>
            <consortium name="The Broad Institute Genomics Platform"/>
            <consortium name="The Broad Institute Genome Sequencing Center for Infectious Disease"/>
            <person name="Wu L."/>
            <person name="Ma J."/>
        </authorList>
    </citation>
    <scope>NUCLEOTIDE SEQUENCE [LARGE SCALE GENOMIC DNA]</scope>
    <source>
        <strain evidence="2">CCUG 57401</strain>
    </source>
</reference>
<gene>
    <name evidence="1" type="ORF">ACFPOE_11435</name>
</gene>
<accession>A0ABW0NC41</accession>
<dbReference type="RefSeq" id="WP_376850209.1">
    <property type="nucleotide sequence ID" value="NZ_JBHSMF010000006.1"/>
</dbReference>
<evidence type="ECO:0000313" key="1">
    <source>
        <dbReference type="EMBL" id="MFC5498149.1"/>
    </source>
</evidence>
<keyword evidence="2" id="KW-1185">Reference proteome</keyword>
<protein>
    <submittedName>
        <fullName evidence="1">Uncharacterized protein</fullName>
    </submittedName>
</protein>